<dbReference type="PATRIC" id="fig|216942.3.peg.1097"/>
<evidence type="ECO:0000313" key="2">
    <source>
        <dbReference type="EMBL" id="AKX34685.1"/>
    </source>
</evidence>
<sequence length="149" mass="16973">MKKLISICASISLMPQLSLFSVSCSNPFSVEEDLRVFFTKTMEKITLSASNTKDFNNVSAKNIPNKLDQWMVNELVPANYSGYKITTDKKTKPSTTIFLASYKIKGDLIDPLTSFECEFDIFIGLNDSWQSLYKLTEYSNVNLIKFYTD</sequence>
<keyword evidence="1" id="KW-0732">Signal</keyword>
<name>A0A0K1W2Y3_9MOLU</name>
<feature type="signal peptide" evidence="1">
    <location>
        <begin position="1"/>
        <end position="20"/>
    </location>
</feature>
<dbReference type="Proteomes" id="UP000067476">
    <property type="component" value="Chromosome"/>
</dbReference>
<dbReference type="RefSeq" id="WP_075058763.1">
    <property type="nucleotide sequence ID" value="NZ_CP012357.1"/>
</dbReference>
<dbReference type="AlphaFoldDB" id="A0A0K1W2Y3"/>
<evidence type="ECO:0000313" key="3">
    <source>
        <dbReference type="Proteomes" id="UP000067476"/>
    </source>
</evidence>
<organism evidence="2 3">
    <name type="scientific">Spiroplasma litorale</name>
    <dbReference type="NCBI Taxonomy" id="216942"/>
    <lineage>
        <taxon>Bacteria</taxon>
        <taxon>Bacillati</taxon>
        <taxon>Mycoplasmatota</taxon>
        <taxon>Mollicutes</taxon>
        <taxon>Entomoplasmatales</taxon>
        <taxon>Spiroplasmataceae</taxon>
        <taxon>Spiroplasma</taxon>
    </lineage>
</organism>
<protein>
    <recommendedName>
        <fullName evidence="4">Lipoprotein</fullName>
    </recommendedName>
</protein>
<dbReference type="EMBL" id="CP012357">
    <property type="protein sequence ID" value="AKX34685.1"/>
    <property type="molecule type" value="Genomic_DNA"/>
</dbReference>
<reference evidence="2 3" key="1">
    <citation type="journal article" date="2015" name="Genome Announc.">
        <title>Complete Genome Sequence of Spiroplasma litorale TN-1T (DSM 21781), a Bacterium Isolated from a Green-Eyed Horsefly (Tabanus nigrovittatus).</title>
        <authorList>
            <person name="Lo W.S."/>
            <person name="Lai Y.C."/>
            <person name="Lien Y.W."/>
            <person name="Wang T.H."/>
            <person name="Kuo C.H."/>
        </authorList>
    </citation>
    <scope>NUCLEOTIDE SEQUENCE [LARGE SCALE GENOMIC DNA]</scope>
    <source>
        <strain evidence="2 3">TN-1</strain>
    </source>
</reference>
<accession>A0A0K1W2Y3</accession>
<dbReference type="KEGG" id="sll:SLITO_v1c10740"/>
<gene>
    <name evidence="2" type="ORF">SLITO_v1c10740</name>
</gene>
<evidence type="ECO:0000256" key="1">
    <source>
        <dbReference type="SAM" id="SignalP"/>
    </source>
</evidence>
<evidence type="ECO:0008006" key="4">
    <source>
        <dbReference type="Google" id="ProtNLM"/>
    </source>
</evidence>
<dbReference type="PROSITE" id="PS51257">
    <property type="entry name" value="PROKAR_LIPOPROTEIN"/>
    <property type="match status" value="1"/>
</dbReference>
<feature type="chain" id="PRO_5005470883" description="Lipoprotein" evidence="1">
    <location>
        <begin position="21"/>
        <end position="149"/>
    </location>
</feature>
<proteinExistence type="predicted"/>
<keyword evidence="3" id="KW-1185">Reference proteome</keyword>
<dbReference type="OrthoDB" id="9843039at2"/>
<dbReference type="STRING" id="216942.SLITO_v1c10740"/>